<gene>
    <name evidence="2" type="ORF">KIL84_014386</name>
</gene>
<proteinExistence type="predicted"/>
<evidence type="ECO:0000313" key="2">
    <source>
        <dbReference type="EMBL" id="KAH1183770.1"/>
    </source>
</evidence>
<dbReference type="EMBL" id="JAHDVG010000465">
    <property type="protein sequence ID" value="KAH1183770.1"/>
    <property type="molecule type" value="Genomic_DNA"/>
</dbReference>
<organism evidence="2 3">
    <name type="scientific">Mauremys mutica</name>
    <name type="common">yellowpond turtle</name>
    <dbReference type="NCBI Taxonomy" id="74926"/>
    <lineage>
        <taxon>Eukaryota</taxon>
        <taxon>Metazoa</taxon>
        <taxon>Chordata</taxon>
        <taxon>Craniata</taxon>
        <taxon>Vertebrata</taxon>
        <taxon>Euteleostomi</taxon>
        <taxon>Archelosauria</taxon>
        <taxon>Testudinata</taxon>
        <taxon>Testudines</taxon>
        <taxon>Cryptodira</taxon>
        <taxon>Durocryptodira</taxon>
        <taxon>Testudinoidea</taxon>
        <taxon>Geoemydidae</taxon>
        <taxon>Geoemydinae</taxon>
        <taxon>Mauremys</taxon>
    </lineage>
</organism>
<sequence length="99" mass="10782">MSRNAGDRCQQPVHEEETSRTHLQLSFPKLVSLKCRRQDSDKHLGMTVKGGEPAVSAAQGIQHPSQECCTRKLTLANATPPPCVQLDNGTCSRISVELA</sequence>
<dbReference type="Proteomes" id="UP000827986">
    <property type="component" value="Unassembled WGS sequence"/>
</dbReference>
<reference evidence="2" key="1">
    <citation type="submission" date="2021-09" db="EMBL/GenBank/DDBJ databases">
        <title>The genome of Mauremys mutica provides insights into the evolution of semi-aquatic lifestyle.</title>
        <authorList>
            <person name="Gong S."/>
            <person name="Gao Y."/>
        </authorList>
    </citation>
    <scope>NUCLEOTIDE SEQUENCE</scope>
    <source>
        <strain evidence="2">MM-2020</strain>
        <tissue evidence="2">Muscle</tissue>
    </source>
</reference>
<keyword evidence="3" id="KW-1185">Reference proteome</keyword>
<evidence type="ECO:0000313" key="3">
    <source>
        <dbReference type="Proteomes" id="UP000827986"/>
    </source>
</evidence>
<dbReference type="AlphaFoldDB" id="A0A9D3XR86"/>
<protein>
    <submittedName>
        <fullName evidence="2">Uncharacterized protein</fullName>
    </submittedName>
</protein>
<accession>A0A9D3XR86</accession>
<comment type="caution">
    <text evidence="2">The sequence shown here is derived from an EMBL/GenBank/DDBJ whole genome shotgun (WGS) entry which is preliminary data.</text>
</comment>
<evidence type="ECO:0000256" key="1">
    <source>
        <dbReference type="SAM" id="MobiDB-lite"/>
    </source>
</evidence>
<feature type="region of interest" description="Disordered" evidence="1">
    <location>
        <begin position="1"/>
        <end position="22"/>
    </location>
</feature>
<name>A0A9D3XR86_9SAUR</name>